<sequence>MLVVEAYFVYIDQLHSSKTYGVPTDDYVDNFADKCVRYRRLRLERARLWRGARLWDTKPASTTSLASHSNSGGHAALYRRQDSGETLEERDCVKRRTARIDWAARARSAGLGPPRAPPPSAPIPREGNLRAARDLERFHKKRVGAGNHRDDKKRTGTISLCRQPLRGDRGGAGAHMAGGRRGRAGRAAGAPSRQWRLQSRAPTRVAPYTLPPRALRRRPPTHG</sequence>
<feature type="compositionally biased region" description="Basic residues" evidence="1">
    <location>
        <begin position="214"/>
        <end position="223"/>
    </location>
</feature>
<accession>A0A4C1VZ51</accession>
<evidence type="ECO:0000313" key="3">
    <source>
        <dbReference type="Proteomes" id="UP000299102"/>
    </source>
</evidence>
<dbReference type="EMBL" id="BGZK01000432">
    <property type="protein sequence ID" value="GBP43214.1"/>
    <property type="molecule type" value="Genomic_DNA"/>
</dbReference>
<dbReference type="AlphaFoldDB" id="A0A4C1VZ51"/>
<reference evidence="2 3" key="1">
    <citation type="journal article" date="2019" name="Commun. Biol.">
        <title>The bagworm genome reveals a unique fibroin gene that provides high tensile strength.</title>
        <authorList>
            <person name="Kono N."/>
            <person name="Nakamura H."/>
            <person name="Ohtoshi R."/>
            <person name="Tomita M."/>
            <person name="Numata K."/>
            <person name="Arakawa K."/>
        </authorList>
    </citation>
    <scope>NUCLEOTIDE SEQUENCE [LARGE SCALE GENOMIC DNA]</scope>
</reference>
<protein>
    <submittedName>
        <fullName evidence="2">Uncharacterized protein</fullName>
    </submittedName>
</protein>
<dbReference type="Proteomes" id="UP000299102">
    <property type="component" value="Unassembled WGS sequence"/>
</dbReference>
<organism evidence="2 3">
    <name type="scientific">Eumeta variegata</name>
    <name type="common">Bagworm moth</name>
    <name type="synonym">Eumeta japonica</name>
    <dbReference type="NCBI Taxonomy" id="151549"/>
    <lineage>
        <taxon>Eukaryota</taxon>
        <taxon>Metazoa</taxon>
        <taxon>Ecdysozoa</taxon>
        <taxon>Arthropoda</taxon>
        <taxon>Hexapoda</taxon>
        <taxon>Insecta</taxon>
        <taxon>Pterygota</taxon>
        <taxon>Neoptera</taxon>
        <taxon>Endopterygota</taxon>
        <taxon>Lepidoptera</taxon>
        <taxon>Glossata</taxon>
        <taxon>Ditrysia</taxon>
        <taxon>Tineoidea</taxon>
        <taxon>Psychidae</taxon>
        <taxon>Oiketicinae</taxon>
        <taxon>Eumeta</taxon>
    </lineage>
</organism>
<feature type="region of interest" description="Disordered" evidence="1">
    <location>
        <begin position="162"/>
        <end position="223"/>
    </location>
</feature>
<gene>
    <name evidence="2" type="ORF">EVAR_39271_1</name>
</gene>
<evidence type="ECO:0000256" key="1">
    <source>
        <dbReference type="SAM" id="MobiDB-lite"/>
    </source>
</evidence>
<feature type="region of interest" description="Disordered" evidence="1">
    <location>
        <begin position="107"/>
        <end position="126"/>
    </location>
</feature>
<name>A0A4C1VZ51_EUMVA</name>
<proteinExistence type="predicted"/>
<comment type="caution">
    <text evidence="2">The sequence shown here is derived from an EMBL/GenBank/DDBJ whole genome shotgun (WGS) entry which is preliminary data.</text>
</comment>
<evidence type="ECO:0000313" key="2">
    <source>
        <dbReference type="EMBL" id="GBP43214.1"/>
    </source>
</evidence>
<keyword evidence="3" id="KW-1185">Reference proteome</keyword>